<organism evidence="1 2">
    <name type="scientific">Burkholderia vietnamiensis</name>
    <dbReference type="NCBI Taxonomy" id="60552"/>
    <lineage>
        <taxon>Bacteria</taxon>
        <taxon>Pseudomonadati</taxon>
        <taxon>Pseudomonadota</taxon>
        <taxon>Betaproteobacteria</taxon>
        <taxon>Burkholderiales</taxon>
        <taxon>Burkholderiaceae</taxon>
        <taxon>Burkholderia</taxon>
        <taxon>Burkholderia cepacia complex</taxon>
    </lineage>
</organism>
<evidence type="ECO:0000313" key="1">
    <source>
        <dbReference type="EMBL" id="PRH44350.1"/>
    </source>
</evidence>
<dbReference type="AlphaFoldDB" id="A0AA44Y850"/>
<dbReference type="EMBL" id="PVHK01000002">
    <property type="protein sequence ID" value="PRH44350.1"/>
    <property type="molecule type" value="Genomic_DNA"/>
</dbReference>
<comment type="caution">
    <text evidence="1">The sequence shown here is derived from an EMBL/GenBank/DDBJ whole genome shotgun (WGS) entry which is preliminary data.</text>
</comment>
<dbReference type="PANTHER" id="PTHR37463:SF1">
    <property type="entry name" value="DUF2256 DOMAIN-CONTAINING PROTEIN"/>
    <property type="match status" value="1"/>
</dbReference>
<proteinExistence type="predicted"/>
<dbReference type="InterPro" id="IPR017136">
    <property type="entry name" value="UCP037205"/>
</dbReference>
<protein>
    <submittedName>
        <fullName evidence="1">DUF2256 domain-containing protein</fullName>
    </submittedName>
</protein>
<reference evidence="1 2" key="1">
    <citation type="submission" date="2018-03" db="EMBL/GenBank/DDBJ databases">
        <authorList>
            <person name="Nguyen K."/>
            <person name="Fouts D."/>
            <person name="Sutton G."/>
        </authorList>
    </citation>
    <scope>NUCLEOTIDE SEQUENCE [LARGE SCALE GENOMIC DNA]</scope>
    <source>
        <strain evidence="1 2">AU3578</strain>
    </source>
</reference>
<evidence type="ECO:0000313" key="2">
    <source>
        <dbReference type="Proteomes" id="UP000237632"/>
    </source>
</evidence>
<dbReference type="RefSeq" id="WP_081054382.1">
    <property type="nucleotide sequence ID" value="NZ_CADFEG010000017.1"/>
</dbReference>
<dbReference type="Proteomes" id="UP000237632">
    <property type="component" value="Unassembled WGS sequence"/>
</dbReference>
<sequence length="56" mass="6768">MVDKTHLPRKRCAACGLPFSWRKKWKAVWEDVRYCSDRCRRNRRSTARRKSVGSRD</sequence>
<name>A0AA44Y850_BURVI</name>
<gene>
    <name evidence="1" type="ORF">C6T65_00150</name>
</gene>
<accession>A0AA44Y850</accession>
<dbReference type="Pfam" id="PF10013">
    <property type="entry name" value="DUF2256"/>
    <property type="match status" value="1"/>
</dbReference>
<dbReference type="PANTHER" id="PTHR37463">
    <property type="entry name" value="GSL3115 PROTEIN"/>
    <property type="match status" value="1"/>
</dbReference>